<comment type="caution">
    <text evidence="1">The sequence shown here is derived from an EMBL/GenBank/DDBJ whole genome shotgun (WGS) entry which is preliminary data.</text>
</comment>
<dbReference type="AlphaFoldDB" id="A0A7W6ZVJ4"/>
<reference evidence="1 2" key="1">
    <citation type="submission" date="2020-08" db="EMBL/GenBank/DDBJ databases">
        <title>Genomic Encyclopedia of Type Strains, Phase IV (KMG-V): Genome sequencing to study the core and pangenomes of soil and plant-associated prokaryotes.</title>
        <authorList>
            <person name="Whitman W."/>
        </authorList>
    </citation>
    <scope>NUCLEOTIDE SEQUENCE [LARGE SCALE GENOMIC DNA]</scope>
    <source>
        <strain evidence="1 2">SEMIA 492</strain>
    </source>
</reference>
<proteinExistence type="predicted"/>
<evidence type="ECO:0000313" key="1">
    <source>
        <dbReference type="EMBL" id="MBB4569561.1"/>
    </source>
</evidence>
<keyword evidence="2" id="KW-1185">Reference proteome</keyword>
<accession>A0A7W6ZVJ4</accession>
<organism evidence="1 2">
    <name type="scientific">Rhizobium leucaenae</name>
    <dbReference type="NCBI Taxonomy" id="29450"/>
    <lineage>
        <taxon>Bacteria</taxon>
        <taxon>Pseudomonadati</taxon>
        <taxon>Pseudomonadota</taxon>
        <taxon>Alphaproteobacteria</taxon>
        <taxon>Hyphomicrobiales</taxon>
        <taxon>Rhizobiaceae</taxon>
        <taxon>Rhizobium/Agrobacterium group</taxon>
        <taxon>Rhizobium</taxon>
    </lineage>
</organism>
<sequence>MVEKLTQVHPSRRLGQGITLFMQMRREHFGWRFVAEAFSRLIVEMAGKLYHQVALRDGCKNGMASHEATNAPVGVFDGSFLSGSLRSQNELRADSIFQSTKARRDLSDSLRRFSSLFLHVVLAKPPHTFARHALDAASFTSLSGLCRACAKVILTDVQALLVNHTVGAPNTPPLRIAALSSSSAPKA</sequence>
<name>A0A7W6ZVJ4_9HYPH</name>
<protein>
    <submittedName>
        <fullName evidence="1">Uncharacterized protein</fullName>
    </submittedName>
</protein>
<evidence type="ECO:0000313" key="2">
    <source>
        <dbReference type="Proteomes" id="UP000543836"/>
    </source>
</evidence>
<dbReference type="EMBL" id="JACIIG010000009">
    <property type="protein sequence ID" value="MBB4569561.1"/>
    <property type="molecule type" value="Genomic_DNA"/>
</dbReference>
<dbReference type="Proteomes" id="UP000543836">
    <property type="component" value="Unassembled WGS sequence"/>
</dbReference>
<gene>
    <name evidence="1" type="ORF">GGE60_003685</name>
</gene>